<dbReference type="GO" id="GO:0030288">
    <property type="term" value="C:outer membrane-bounded periplasmic space"/>
    <property type="evidence" value="ECO:0007669"/>
    <property type="project" value="TreeGrafter"/>
</dbReference>
<dbReference type="InterPro" id="IPR036034">
    <property type="entry name" value="PDZ_sf"/>
</dbReference>
<evidence type="ECO:0000313" key="8">
    <source>
        <dbReference type="EMBL" id="KKU06547.1"/>
    </source>
</evidence>
<feature type="domain" description="PDZ" evidence="7">
    <location>
        <begin position="138"/>
        <end position="208"/>
    </location>
</feature>
<evidence type="ECO:0000256" key="4">
    <source>
        <dbReference type="ARBA" id="ARBA00022825"/>
    </source>
</evidence>
<dbReference type="Gene3D" id="2.30.42.10">
    <property type="match status" value="1"/>
</dbReference>
<keyword evidence="6" id="KW-0812">Transmembrane</keyword>
<name>A0A0G1MEM9_9BACT</name>
<dbReference type="PANTHER" id="PTHR32060:SF30">
    <property type="entry name" value="CARBOXY-TERMINAL PROCESSING PROTEASE CTPA"/>
    <property type="match status" value="1"/>
</dbReference>
<dbReference type="AlphaFoldDB" id="A0A0G1MEM9"/>
<accession>A0A0G1MEM9</accession>
<dbReference type="EMBL" id="LCKX01000029">
    <property type="protein sequence ID" value="KKU06547.1"/>
    <property type="molecule type" value="Genomic_DNA"/>
</dbReference>
<dbReference type="CDD" id="cd06782">
    <property type="entry name" value="cpPDZ_CPP-like"/>
    <property type="match status" value="1"/>
</dbReference>
<keyword evidence="6" id="KW-0472">Membrane</keyword>
<dbReference type="SUPFAM" id="SSF50156">
    <property type="entry name" value="PDZ domain-like"/>
    <property type="match status" value="1"/>
</dbReference>
<reference evidence="8 9" key="1">
    <citation type="journal article" date="2015" name="Nature">
        <title>rRNA introns, odd ribosomes, and small enigmatic genomes across a large radiation of phyla.</title>
        <authorList>
            <person name="Brown C.T."/>
            <person name="Hug L.A."/>
            <person name="Thomas B.C."/>
            <person name="Sharon I."/>
            <person name="Castelle C.J."/>
            <person name="Singh A."/>
            <person name="Wilkins M.J."/>
            <person name="Williams K.H."/>
            <person name="Banfield J.F."/>
        </authorList>
    </citation>
    <scope>NUCLEOTIDE SEQUENCE [LARGE SCALE GENOMIC DNA]</scope>
</reference>
<dbReference type="Proteomes" id="UP000033999">
    <property type="component" value="Unassembled WGS sequence"/>
</dbReference>
<dbReference type="PROSITE" id="PS50106">
    <property type="entry name" value="PDZ"/>
    <property type="match status" value="1"/>
</dbReference>
<dbReference type="SMART" id="SM00228">
    <property type="entry name" value="PDZ"/>
    <property type="match status" value="1"/>
</dbReference>
<dbReference type="FunFam" id="2.30.42.10:FF:000063">
    <property type="entry name" value="Peptidase, S41 family"/>
    <property type="match status" value="1"/>
</dbReference>
<feature type="compositionally biased region" description="Basic and acidic residues" evidence="5">
    <location>
        <begin position="291"/>
        <end position="301"/>
    </location>
</feature>
<protein>
    <submittedName>
        <fullName evidence="8">Carboxyl-terminal protease</fullName>
    </submittedName>
</protein>
<dbReference type="InterPro" id="IPR001478">
    <property type="entry name" value="PDZ"/>
</dbReference>
<dbReference type="Gene3D" id="3.90.226.10">
    <property type="entry name" value="2-enoyl-CoA Hydratase, Chain A, domain 1"/>
    <property type="match status" value="1"/>
</dbReference>
<dbReference type="GO" id="GO:0004175">
    <property type="term" value="F:endopeptidase activity"/>
    <property type="evidence" value="ECO:0007669"/>
    <property type="project" value="TreeGrafter"/>
</dbReference>
<dbReference type="Pfam" id="PF22694">
    <property type="entry name" value="CtpB_N-like"/>
    <property type="match status" value="1"/>
</dbReference>
<sequence>MENLPPTPPAPQNENVTARINEYERGCRLFKRAFVFFLILFLIGAAFWSGYEQGKQSSPASGTGVENILPPNEAIILNKTSQDKTVDFSLFWKVWGLLKDKYVDNQKLDAHALFYGAIKGMLAATGDPYTTFFDPKENAAFHEDISGTFEGIGAEMGMKNEMLTVIAPLEGTPAEKAGLLAGDKIIKIDGQPTATMSLDEAVSKIRGTEGSEVRLTIFRNGDEESRDIVIKRDVILVKSVRFEMKENAIAYIRISRFGDDTEKEFQGAVRQTIDKKARRTQRNQIPGRRCARPDSDRRPHQ</sequence>
<dbReference type="PANTHER" id="PTHR32060">
    <property type="entry name" value="TAIL-SPECIFIC PROTEASE"/>
    <property type="match status" value="1"/>
</dbReference>
<dbReference type="Gene3D" id="3.30.750.44">
    <property type="match status" value="1"/>
</dbReference>
<evidence type="ECO:0000256" key="2">
    <source>
        <dbReference type="ARBA" id="ARBA00022670"/>
    </source>
</evidence>
<dbReference type="GO" id="GO:0006508">
    <property type="term" value="P:proteolysis"/>
    <property type="evidence" value="ECO:0007669"/>
    <property type="project" value="UniProtKB-KW"/>
</dbReference>
<feature type="region of interest" description="Disordered" evidence="5">
    <location>
        <begin position="272"/>
        <end position="301"/>
    </location>
</feature>
<evidence type="ECO:0000256" key="5">
    <source>
        <dbReference type="SAM" id="MobiDB-lite"/>
    </source>
</evidence>
<evidence type="ECO:0000313" key="9">
    <source>
        <dbReference type="Proteomes" id="UP000033999"/>
    </source>
</evidence>
<comment type="caution">
    <text evidence="8">The sequence shown here is derived from an EMBL/GenBank/DDBJ whole genome shotgun (WGS) entry which is preliminary data.</text>
</comment>
<gene>
    <name evidence="8" type="ORF">UX10_C0029G0012</name>
</gene>
<dbReference type="InterPro" id="IPR055210">
    <property type="entry name" value="CtpA/B_N"/>
</dbReference>
<evidence type="ECO:0000256" key="3">
    <source>
        <dbReference type="ARBA" id="ARBA00022801"/>
    </source>
</evidence>
<dbReference type="InterPro" id="IPR041489">
    <property type="entry name" value="PDZ_6"/>
</dbReference>
<organism evidence="8 9">
    <name type="scientific">Candidatus Magasanikbacteria bacterium GW2011_GWA2_45_39</name>
    <dbReference type="NCBI Taxonomy" id="1619041"/>
    <lineage>
        <taxon>Bacteria</taxon>
        <taxon>Candidatus Magasanikiibacteriota</taxon>
    </lineage>
</organism>
<proteinExistence type="inferred from homology"/>
<comment type="similarity">
    <text evidence="1">Belongs to the peptidase S41A family.</text>
</comment>
<feature type="transmembrane region" description="Helical" evidence="6">
    <location>
        <begin position="33"/>
        <end position="51"/>
    </location>
</feature>
<evidence type="ECO:0000256" key="1">
    <source>
        <dbReference type="ARBA" id="ARBA00009179"/>
    </source>
</evidence>
<evidence type="ECO:0000259" key="7">
    <source>
        <dbReference type="PROSITE" id="PS50106"/>
    </source>
</evidence>
<dbReference type="PATRIC" id="fig|1619041.3.peg.779"/>
<keyword evidence="6" id="KW-1133">Transmembrane helix</keyword>
<dbReference type="GO" id="GO:0008236">
    <property type="term" value="F:serine-type peptidase activity"/>
    <property type="evidence" value="ECO:0007669"/>
    <property type="project" value="UniProtKB-KW"/>
</dbReference>
<dbReference type="GO" id="GO:0007165">
    <property type="term" value="P:signal transduction"/>
    <property type="evidence" value="ECO:0007669"/>
    <property type="project" value="TreeGrafter"/>
</dbReference>
<keyword evidence="4" id="KW-0720">Serine protease</keyword>
<evidence type="ECO:0000256" key="6">
    <source>
        <dbReference type="SAM" id="Phobius"/>
    </source>
</evidence>
<keyword evidence="2 8" id="KW-0645">Protease</keyword>
<dbReference type="Pfam" id="PF17820">
    <property type="entry name" value="PDZ_6"/>
    <property type="match status" value="1"/>
</dbReference>
<keyword evidence="3" id="KW-0378">Hydrolase</keyword>